<dbReference type="PANTHER" id="PTHR15835">
    <property type="entry name" value="NUCLEAR-INTERACTING PARTNER OF ALK"/>
    <property type="match status" value="1"/>
</dbReference>
<feature type="compositionally biased region" description="Basic and acidic residues" evidence="6">
    <location>
        <begin position="491"/>
        <end position="500"/>
    </location>
</feature>
<comment type="subcellular location">
    <subcellularLocation>
        <location evidence="1">Nucleus</location>
    </subcellularLocation>
</comment>
<dbReference type="InterPro" id="IPR012935">
    <property type="entry name" value="NuBaID_N"/>
</dbReference>
<evidence type="ECO:0000256" key="3">
    <source>
        <dbReference type="ARBA" id="ARBA00022771"/>
    </source>
</evidence>
<dbReference type="InParanoid" id="A0A1U8AB40"/>
<sequence length="783" mass="85693">MAEDSEKRFNSIMDKLFRAPRPRSAPSSPEIQSSRGKKGGNFTLSTSMAESSSGRDTVGGLNCSAVQVGSAQAPLCRPWDRGDLMRRLATFKSMTWFGKPKVMSAVNCSRRGWINVETDIIACEACGARLLFSTPSSWTQQQVEKAAAVFSLKLDNGHKLLCPWIDNACDEAVAQFPPTAAPALVDGYRKRSRALLGLSALPVISSSAIDSMRSPQLEHFLKQSPLLDYGFESADASTTEYLGNQLDTGSSNLYYQAQKLISLCGWEPRLLPYVVECKDLASQSAKDAQLSRYSPQIVNGHGSGIVIYPRSSDDEVTQVDNDSPTLGHQSDPDSVVLDCGLCGASVGLWAFATVPQPLELFRFVGFSEVNGKNVSNNPGENAVSYALGNPVAHNADKENHVDNRGCTNDTGCNGATSSKEKSLKLNLTIAGGPPPTKQDYRARVSLPIISRHLRAGLSTNYDARYHILSTTSCMNEENVQFQSQKNNLPQQEKDDADTRNEQGIQPEGMESSKNKTNDGHSLSRNDGQVSCLDQNLSGMKNTVAYDHDISPEDTSIVGLPSHKAIGACKDSEDQNDTLHEDAEDARNMNAEKQVSLTVEVKDSIPETTEDANGPDWNKQISKNNSSLMIEADCCNHQEDNTHESLHAASHLEVNANEDLSSKINLGKGCPDFHISMDLAVDKQKVEEAKGKDQKKDELDQTMKFDPIKQHRHFCPWISSTANSLPGWKQTLYALDRRKECSHPLQADSVSSSSMSEVDDPIASVRKLFMSPSTKRMKHTLEPS</sequence>
<evidence type="ECO:0000256" key="2">
    <source>
        <dbReference type="ARBA" id="ARBA00022723"/>
    </source>
</evidence>
<evidence type="ECO:0000313" key="9">
    <source>
        <dbReference type="Proteomes" id="UP000189703"/>
    </source>
</evidence>
<feature type="compositionally biased region" description="Polar residues" evidence="6">
    <location>
        <begin position="42"/>
        <end position="55"/>
    </location>
</feature>
<feature type="domain" description="C3HC-type" evidence="7">
    <location>
        <begin position="78"/>
        <end position="202"/>
    </location>
</feature>
<dbReference type="Proteomes" id="UP000189703">
    <property type="component" value="Unplaced"/>
</dbReference>
<feature type="region of interest" description="Disordered" evidence="6">
    <location>
        <begin position="484"/>
        <end position="532"/>
    </location>
</feature>
<dbReference type="Pfam" id="PF08600">
    <property type="entry name" value="NuBaID_C"/>
    <property type="match status" value="1"/>
</dbReference>
<gene>
    <name evidence="10" type="primary">LOC104601037</name>
</gene>
<protein>
    <submittedName>
        <fullName evidence="10">Uncharacterized protein LOC104601037</fullName>
    </submittedName>
</protein>
<dbReference type="Pfam" id="PF07967">
    <property type="entry name" value="zf-C3HC"/>
    <property type="match status" value="1"/>
</dbReference>
<feature type="region of interest" description="Disordered" evidence="6">
    <location>
        <begin position="1"/>
        <end position="55"/>
    </location>
</feature>
<evidence type="ECO:0000256" key="4">
    <source>
        <dbReference type="ARBA" id="ARBA00022833"/>
    </source>
</evidence>
<dbReference type="KEGG" id="nnu:104601037"/>
<keyword evidence="9" id="KW-1185">Reference proteome</keyword>
<dbReference type="PANTHER" id="PTHR15835:SF6">
    <property type="entry name" value="ZINC FINGER C3HC-TYPE PROTEIN 1"/>
    <property type="match status" value="1"/>
</dbReference>
<keyword evidence="2" id="KW-0479">Metal-binding</keyword>
<accession>A0A1U8AB40</accession>
<name>A0A1U8AB40_NELNU</name>
<keyword evidence="4" id="KW-0862">Zinc</keyword>
<evidence type="ECO:0000313" key="10">
    <source>
        <dbReference type="RefSeq" id="XP_010262525.1"/>
    </source>
</evidence>
<dbReference type="GeneID" id="104601037"/>
<dbReference type="GO" id="GO:0005634">
    <property type="term" value="C:nucleus"/>
    <property type="evidence" value="ECO:0000318"/>
    <property type="project" value="GO_Central"/>
</dbReference>
<dbReference type="eggNOG" id="KOG4765">
    <property type="taxonomic scope" value="Eukaryota"/>
</dbReference>
<evidence type="ECO:0000256" key="1">
    <source>
        <dbReference type="ARBA" id="ARBA00004123"/>
    </source>
</evidence>
<dbReference type="GO" id="GO:0008270">
    <property type="term" value="F:zinc ion binding"/>
    <property type="evidence" value="ECO:0007669"/>
    <property type="project" value="UniProtKB-KW"/>
</dbReference>
<feature type="domain" description="NuBaID C-terminal" evidence="8">
    <location>
        <begin position="696"/>
        <end position="728"/>
    </location>
</feature>
<dbReference type="FunCoup" id="A0A1U8AB40">
    <property type="interactions" value="2844"/>
</dbReference>
<organism evidence="9 10">
    <name type="scientific">Nelumbo nucifera</name>
    <name type="common">Sacred lotus</name>
    <dbReference type="NCBI Taxonomy" id="4432"/>
    <lineage>
        <taxon>Eukaryota</taxon>
        <taxon>Viridiplantae</taxon>
        <taxon>Streptophyta</taxon>
        <taxon>Embryophyta</taxon>
        <taxon>Tracheophyta</taxon>
        <taxon>Spermatophyta</taxon>
        <taxon>Magnoliopsida</taxon>
        <taxon>Proteales</taxon>
        <taxon>Nelumbonaceae</taxon>
        <taxon>Nelumbo</taxon>
    </lineage>
</organism>
<evidence type="ECO:0000256" key="5">
    <source>
        <dbReference type="ARBA" id="ARBA00023242"/>
    </source>
</evidence>
<dbReference type="RefSeq" id="XP_010262525.1">
    <property type="nucleotide sequence ID" value="XM_010264223.2"/>
</dbReference>
<proteinExistence type="predicted"/>
<dbReference type="OrthoDB" id="614844at2759"/>
<dbReference type="OMA" id="PSAIEYM"/>
<keyword evidence="5" id="KW-0539">Nucleus</keyword>
<reference evidence="10" key="1">
    <citation type="submission" date="2025-08" db="UniProtKB">
        <authorList>
            <consortium name="RefSeq"/>
        </authorList>
    </citation>
    <scope>IDENTIFICATION</scope>
</reference>
<evidence type="ECO:0000256" key="6">
    <source>
        <dbReference type="SAM" id="MobiDB-lite"/>
    </source>
</evidence>
<dbReference type="InterPro" id="IPR013909">
    <property type="entry name" value="NuBaID_C"/>
</dbReference>
<feature type="compositionally biased region" description="Basic and acidic residues" evidence="6">
    <location>
        <begin position="510"/>
        <end position="523"/>
    </location>
</feature>
<evidence type="ECO:0000259" key="7">
    <source>
        <dbReference type="Pfam" id="PF07967"/>
    </source>
</evidence>
<keyword evidence="3" id="KW-0863">Zinc-finger</keyword>
<evidence type="ECO:0000259" key="8">
    <source>
        <dbReference type="Pfam" id="PF08600"/>
    </source>
</evidence>
<dbReference type="AlphaFoldDB" id="A0A1U8AB40"/>